<reference evidence="2 3" key="1">
    <citation type="journal article" date="2006" name="Proc. Natl. Acad. Sci. U.S.A.">
        <title>Evolution of sensory complexity recorded in a myxobacterial genome.</title>
        <authorList>
            <person name="Goldman B.S."/>
            <person name="Nierman W.C."/>
            <person name="Kaiser D."/>
            <person name="Slater S.C."/>
            <person name="Durkin A.S."/>
            <person name="Eisen J.A."/>
            <person name="Ronning C.M."/>
            <person name="Barbazuk W.B."/>
            <person name="Blanchard M."/>
            <person name="Field C."/>
            <person name="Halling C."/>
            <person name="Hinkle G."/>
            <person name="Iartchuk O."/>
            <person name="Kim H.S."/>
            <person name="Mackenzie C."/>
            <person name="Madupu R."/>
            <person name="Miller N."/>
            <person name="Shvartsbeyn A."/>
            <person name="Sullivan S.A."/>
            <person name="Vaudin M."/>
            <person name="Wiegand R."/>
            <person name="Kaplan H.B."/>
        </authorList>
    </citation>
    <scope>NUCLEOTIDE SEQUENCE [LARGE SCALE GENOMIC DNA]</scope>
    <source>
        <strain evidence="3">DK1622</strain>
    </source>
</reference>
<keyword evidence="3" id="KW-1185">Reference proteome</keyword>
<dbReference type="EnsemblBacteria" id="ABF92900">
    <property type="protein sequence ID" value="ABF92900"/>
    <property type="gene ID" value="MXAN_1024"/>
</dbReference>
<accession>Q1DDI8</accession>
<evidence type="ECO:0000313" key="3">
    <source>
        <dbReference type="Proteomes" id="UP000002402"/>
    </source>
</evidence>
<evidence type="ECO:0000313" key="2">
    <source>
        <dbReference type="EMBL" id="ABF92900.1"/>
    </source>
</evidence>
<dbReference type="EMBL" id="CP000113">
    <property type="protein sequence ID" value="ABF92900.1"/>
    <property type="molecule type" value="Genomic_DNA"/>
</dbReference>
<dbReference type="HOGENOM" id="CLU_2863104_0_0_7"/>
<gene>
    <name evidence="2" type="ordered locus">MXAN_1024</name>
</gene>
<feature type="compositionally biased region" description="Basic and acidic residues" evidence="1">
    <location>
        <begin position="1"/>
        <end position="12"/>
    </location>
</feature>
<sequence>MDGGHPGDRGRMDNPAGTRHARRGPQACGCRSAECRQAVESLWRRQGDVTWMEPVSTRPAAPVA</sequence>
<feature type="region of interest" description="Disordered" evidence="1">
    <location>
        <begin position="1"/>
        <end position="30"/>
    </location>
</feature>
<dbReference type="KEGG" id="mxa:MXAN_1024"/>
<evidence type="ECO:0000256" key="1">
    <source>
        <dbReference type="SAM" id="MobiDB-lite"/>
    </source>
</evidence>
<protein>
    <submittedName>
        <fullName evidence="2">Uncharacterized protein</fullName>
    </submittedName>
</protein>
<name>Q1DDI8_MYXXD</name>
<dbReference type="AlphaFoldDB" id="Q1DDI8"/>
<organism evidence="2 3">
    <name type="scientific">Myxococcus xanthus (strain DK1622)</name>
    <dbReference type="NCBI Taxonomy" id="246197"/>
    <lineage>
        <taxon>Bacteria</taxon>
        <taxon>Pseudomonadati</taxon>
        <taxon>Myxococcota</taxon>
        <taxon>Myxococcia</taxon>
        <taxon>Myxococcales</taxon>
        <taxon>Cystobacterineae</taxon>
        <taxon>Myxococcaceae</taxon>
        <taxon>Myxococcus</taxon>
    </lineage>
</organism>
<dbReference type="STRING" id="246197.MXAN_1024"/>
<proteinExistence type="predicted"/>
<dbReference type="Proteomes" id="UP000002402">
    <property type="component" value="Chromosome"/>
</dbReference>